<keyword evidence="2" id="KW-1185">Reference proteome</keyword>
<reference evidence="1 2" key="1">
    <citation type="submission" date="2022-05" db="EMBL/GenBank/DDBJ databases">
        <title>Flavobacterium sp., isolated from activated sludge.</title>
        <authorList>
            <person name="Ran Q."/>
        </authorList>
    </citation>
    <scope>NUCLEOTIDE SEQUENCE [LARGE SCALE GENOMIC DNA]</scope>
    <source>
        <strain evidence="1 2">HXWNR69</strain>
    </source>
</reference>
<proteinExistence type="predicted"/>
<comment type="caution">
    <text evidence="1">The sequence shown here is derived from an EMBL/GenBank/DDBJ whole genome shotgun (WGS) entry which is preliminary data.</text>
</comment>
<sequence>MKNTPKEQAKELIEKLYPFTWQVGFDYDDDYEQAIECALISVDLILDSNNLIFNKEYWVEVREAINSYKNK</sequence>
<evidence type="ECO:0000313" key="1">
    <source>
        <dbReference type="EMBL" id="MCL9770161.1"/>
    </source>
</evidence>
<name>A0ABT0THV1_9FLAO</name>
<evidence type="ECO:0000313" key="2">
    <source>
        <dbReference type="Proteomes" id="UP001203342"/>
    </source>
</evidence>
<accession>A0ABT0THV1</accession>
<organism evidence="1 2">
    <name type="scientific">Flavobacterium fragile</name>
    <dbReference type="NCBI Taxonomy" id="2949085"/>
    <lineage>
        <taxon>Bacteria</taxon>
        <taxon>Pseudomonadati</taxon>
        <taxon>Bacteroidota</taxon>
        <taxon>Flavobacteriia</taxon>
        <taxon>Flavobacteriales</taxon>
        <taxon>Flavobacteriaceae</taxon>
        <taxon>Flavobacterium</taxon>
    </lineage>
</organism>
<protein>
    <submittedName>
        <fullName evidence="1">Uncharacterized protein</fullName>
    </submittedName>
</protein>
<dbReference type="EMBL" id="JAMLJN010000005">
    <property type="protein sequence ID" value="MCL9770161.1"/>
    <property type="molecule type" value="Genomic_DNA"/>
</dbReference>
<gene>
    <name evidence="1" type="ORF">NAT47_07010</name>
</gene>
<dbReference type="RefSeq" id="WP_250581669.1">
    <property type="nucleotide sequence ID" value="NZ_JAMLJN010000005.1"/>
</dbReference>
<dbReference type="Proteomes" id="UP001203342">
    <property type="component" value="Unassembled WGS sequence"/>
</dbReference>